<sequence>MKKAQVRSTTCIERALATGVALMLAGTAGAQAPQQGCFVRSYDAAHLQAHPEQGVAALRLWFYSETTDRLSPAAIIEAQMADQGQGARDGVGGQTLTQDALCEASGDCFVECDGGHFSTQSLADGRVQIETSSFAIGDAESCGGSSDLAEQSGASTTYVLDPAPSAACETLAQIHPLPGPGCYGIDYSDRGHGQGLLALRLLLRAPQPGFTYPVAEGSIAVRLPDAARARAVGLAGVRVSVPVVCSARDGTCHSSPGDGSLAVVPLGQGLALSTARFLVYGPDSETFDIADPTQERTRHQLRLMPDDACRGME</sequence>
<keyword evidence="3" id="KW-1185">Reference proteome</keyword>
<dbReference type="Proteomes" id="UP001208938">
    <property type="component" value="Unassembled WGS sequence"/>
</dbReference>
<comment type="caution">
    <text evidence="2">The sequence shown here is derived from an EMBL/GenBank/DDBJ whole genome shotgun (WGS) entry which is preliminary data.</text>
</comment>
<dbReference type="RefSeq" id="WP_264505911.1">
    <property type="nucleotide sequence ID" value="NZ_JAPDFL010000001.1"/>
</dbReference>
<evidence type="ECO:0000256" key="1">
    <source>
        <dbReference type="SAM" id="SignalP"/>
    </source>
</evidence>
<accession>A0ABT3GZJ1</accession>
<proteinExistence type="predicted"/>
<protein>
    <submittedName>
        <fullName evidence="2">Uncharacterized protein</fullName>
    </submittedName>
</protein>
<feature type="chain" id="PRO_5045760266" evidence="1">
    <location>
        <begin position="31"/>
        <end position="313"/>
    </location>
</feature>
<evidence type="ECO:0000313" key="3">
    <source>
        <dbReference type="Proteomes" id="UP001208938"/>
    </source>
</evidence>
<name>A0ABT3GZJ1_9RHOB</name>
<feature type="signal peptide" evidence="1">
    <location>
        <begin position="1"/>
        <end position="30"/>
    </location>
</feature>
<reference evidence="2 3" key="1">
    <citation type="submission" date="2022-10" db="EMBL/GenBank/DDBJ databases">
        <title>Pararhodobacter sp. nov., isolated from marine algae.</title>
        <authorList>
            <person name="Choi B.J."/>
            <person name="Kim J.M."/>
            <person name="Lee J.K."/>
            <person name="Choi D.G."/>
            <person name="Jeon C.O."/>
        </authorList>
    </citation>
    <scope>NUCLEOTIDE SEQUENCE [LARGE SCALE GENOMIC DNA]</scope>
    <source>
        <strain evidence="2 3">ZQ420</strain>
    </source>
</reference>
<dbReference type="EMBL" id="JAPDFL010000001">
    <property type="protein sequence ID" value="MCW1932958.1"/>
    <property type="molecule type" value="Genomic_DNA"/>
</dbReference>
<keyword evidence="1" id="KW-0732">Signal</keyword>
<gene>
    <name evidence="2" type="ORF">OKW52_11995</name>
</gene>
<organism evidence="2 3">
    <name type="scientific">Pararhodobacter zhoushanensis</name>
    <dbReference type="NCBI Taxonomy" id="2479545"/>
    <lineage>
        <taxon>Bacteria</taxon>
        <taxon>Pseudomonadati</taxon>
        <taxon>Pseudomonadota</taxon>
        <taxon>Alphaproteobacteria</taxon>
        <taxon>Rhodobacterales</taxon>
        <taxon>Paracoccaceae</taxon>
        <taxon>Pararhodobacter</taxon>
    </lineage>
</organism>
<evidence type="ECO:0000313" key="2">
    <source>
        <dbReference type="EMBL" id="MCW1932958.1"/>
    </source>
</evidence>